<proteinExistence type="predicted"/>
<dbReference type="EMBL" id="JAJHJB010000024">
    <property type="protein sequence ID" value="MCC5466920.1"/>
    <property type="molecule type" value="Genomic_DNA"/>
</dbReference>
<dbReference type="PANTHER" id="PTHR35580:SF1">
    <property type="entry name" value="PHYTASE-LIKE DOMAIN-CONTAINING PROTEIN"/>
    <property type="match status" value="1"/>
</dbReference>
<name>A0ABS8HUT6_9FIRM</name>
<dbReference type="RefSeq" id="WP_369412625.1">
    <property type="nucleotide sequence ID" value="NZ_JAJHJB010000024.1"/>
</dbReference>
<accession>A0ABS8HUT6</accession>
<gene>
    <name evidence="2" type="ORF">LMF89_16355</name>
</gene>
<protein>
    <submittedName>
        <fullName evidence="2">SBBP repeat-containing protein</fullName>
    </submittedName>
</protein>
<dbReference type="Proteomes" id="UP001165492">
    <property type="component" value="Unassembled WGS sequence"/>
</dbReference>
<keyword evidence="3" id="KW-1185">Reference proteome</keyword>
<reference evidence="2" key="1">
    <citation type="submission" date="2021-11" db="EMBL/GenBank/DDBJ databases">
        <title>Description of a new species Pelosinus isolated from the bottom sediments of Lake Baikal.</title>
        <authorList>
            <person name="Zakharyuk A."/>
        </authorList>
    </citation>
    <scope>NUCLEOTIDE SEQUENCE</scope>
    <source>
        <strain evidence="2">Bkl1</strain>
    </source>
</reference>
<feature type="region of interest" description="Disordered" evidence="1">
    <location>
        <begin position="1"/>
        <end position="31"/>
    </location>
</feature>
<evidence type="ECO:0000256" key="1">
    <source>
        <dbReference type="SAM" id="MobiDB-lite"/>
    </source>
</evidence>
<comment type="caution">
    <text evidence="2">The sequence shown here is derived from an EMBL/GenBank/DDBJ whole genome shotgun (WGS) entry which is preliminary data.</text>
</comment>
<dbReference type="InterPro" id="IPR052918">
    <property type="entry name" value="Motility_Chemotaxis_Reg"/>
</dbReference>
<dbReference type="Pfam" id="PF06739">
    <property type="entry name" value="SBBP"/>
    <property type="match status" value="1"/>
</dbReference>
<dbReference type="InterPro" id="IPR010620">
    <property type="entry name" value="SBBP_repeat"/>
</dbReference>
<sequence length="65" mass="6956">MAVDTSGNAYVTGTTNSPDFPTTPGAFQTSLNGSRDDFVAKLQTSPNESMRFLVNGTWGQLPFPN</sequence>
<evidence type="ECO:0000313" key="2">
    <source>
        <dbReference type="EMBL" id="MCC5466920.1"/>
    </source>
</evidence>
<organism evidence="2 3">
    <name type="scientific">Pelosinus baikalensis</name>
    <dbReference type="NCBI Taxonomy" id="2892015"/>
    <lineage>
        <taxon>Bacteria</taxon>
        <taxon>Bacillati</taxon>
        <taxon>Bacillota</taxon>
        <taxon>Negativicutes</taxon>
        <taxon>Selenomonadales</taxon>
        <taxon>Sporomusaceae</taxon>
        <taxon>Pelosinus</taxon>
    </lineage>
</organism>
<evidence type="ECO:0000313" key="3">
    <source>
        <dbReference type="Proteomes" id="UP001165492"/>
    </source>
</evidence>
<dbReference type="PANTHER" id="PTHR35580">
    <property type="entry name" value="CELL SURFACE GLYCOPROTEIN (S-LAYER PROTEIN)-LIKE PROTEIN"/>
    <property type="match status" value="1"/>
</dbReference>